<comment type="similarity">
    <text evidence="16">Belongs to the TRAFAC class TrmE-Era-EngA-EngB-Septin-like GTPase superfamily. Septin GTPase family.</text>
</comment>
<evidence type="ECO:0000256" key="1">
    <source>
        <dbReference type="ARBA" id="ARBA00004123"/>
    </source>
</evidence>
<evidence type="ECO:0000256" key="8">
    <source>
        <dbReference type="ARBA" id="ARBA00023204"/>
    </source>
</evidence>
<keyword evidence="12" id="KW-0326">Glycosidase</keyword>
<dbReference type="PANTHER" id="PTHR18884">
    <property type="entry name" value="SEPTIN"/>
    <property type="match status" value="1"/>
</dbReference>
<sequence length="689" mass="80294">MLNVRLANLIWKDLHISPKELRLDTLRCGQSFRWKNIEDKWISVLQGNLIVLKETPSSVFYGTVDGSDKIEPLLRDYFQLDKVSLESCYSRWSQLDANFKLKSVHFQGIRILRQDPWENLICFICSSNNNISRITQMVNKLCVHYGQKVGQLEGEVYYDFPTLDSLVQDGVEAKLRELGFGYRAKYIANTAKKIKEEHGQLDWLYSLRKVSYQEAKEELMKLPGVGPKVADCVCLMSLDHPESIPVDTHVWQIAQRSYGFNKKGKSLTSKLYVEVGNHFRLLFGEYSGWAHSRKIVRKRLQGYVGFANLPNQVHRKSVKTGFEFTCMVVGESGLGKSTLINTLFNTQIIPPREIHIPQELPKTIAIQSLTSHIEENGVRLKLTVVDTPGFGDFINNEQSWIPILGDIEARYNTYLEQETRVHRQRLEDNRIHACIYFIAPTGHSLRPIDIELMRRLHKRVNLIPVIAKADTMSDEEIISFKQRIMADIEHHGIQIYQASTYEHDDIETISENREIMSKIPFAIVGSNHEYTTQSGHRFRGRLYPWGIIEVDNEDHCDFVKLRQMLIRSHMEELKEHTNNVLYENYRTERLSAMGFQQDASVFQEVSPQQRMEERRIANEQRLAKLQSEMNAILHAKAQDKERKLKQSEQELYIRHREMKEALDRQLAELEEKKRRLDIERTKKKGFAFK</sequence>
<keyword evidence="20" id="KW-1185">Reference proteome</keyword>
<keyword evidence="6" id="KW-0378">Hydrolase</keyword>
<keyword evidence="11" id="KW-0511">Multifunctional enzyme</keyword>
<evidence type="ECO:0000256" key="3">
    <source>
        <dbReference type="ARBA" id="ARBA00012720"/>
    </source>
</evidence>
<evidence type="ECO:0000256" key="12">
    <source>
        <dbReference type="ARBA" id="ARBA00023295"/>
    </source>
</evidence>
<dbReference type="InterPro" id="IPR027417">
    <property type="entry name" value="P-loop_NTPase"/>
</dbReference>
<dbReference type="CDD" id="cd00056">
    <property type="entry name" value="ENDO3c"/>
    <property type="match status" value="1"/>
</dbReference>
<dbReference type="GO" id="GO:0140078">
    <property type="term" value="F:class I DNA-(apurinic or apyrimidinic site) endonuclease activity"/>
    <property type="evidence" value="ECO:0007669"/>
    <property type="project" value="UniProtKB-EC"/>
</dbReference>
<comment type="caution">
    <text evidence="19">The sequence shown here is derived from an EMBL/GenBank/DDBJ whole genome shotgun (WGS) entry which is preliminary data.</text>
</comment>
<keyword evidence="4 16" id="KW-0547">Nucleotide-binding</keyword>
<dbReference type="Gene3D" id="1.10.340.30">
    <property type="entry name" value="Hypothetical protein, domain 2"/>
    <property type="match status" value="1"/>
</dbReference>
<dbReference type="SMART" id="SM00478">
    <property type="entry name" value="ENDO3c"/>
    <property type="match status" value="1"/>
</dbReference>
<dbReference type="Pfam" id="PF00730">
    <property type="entry name" value="HhH-GPD"/>
    <property type="match status" value="1"/>
</dbReference>
<comment type="function">
    <text evidence="13">DNA repair enzyme that incises DNA at 8-oxoG residues. Excises 7,8-dihydro-8-oxoguanine and 2,6-diamino-4-hydroxy-5-N-methylformamidopyrimidine (FAPY) from damaged DNA. Has a beta-lyase activity that nicks DNA 3' to the lesion.</text>
</comment>
<evidence type="ECO:0000256" key="9">
    <source>
        <dbReference type="ARBA" id="ARBA00023239"/>
    </source>
</evidence>
<dbReference type="CDD" id="cd01850">
    <property type="entry name" value="CDC_Septin"/>
    <property type="match status" value="1"/>
</dbReference>
<dbReference type="GO" id="GO:0008534">
    <property type="term" value="F:oxidized purine nucleobase lesion DNA N-glycosylase activity"/>
    <property type="evidence" value="ECO:0007669"/>
    <property type="project" value="InterPro"/>
</dbReference>
<dbReference type="InterPro" id="IPR016491">
    <property type="entry name" value="Septin"/>
</dbReference>
<evidence type="ECO:0000256" key="2">
    <source>
        <dbReference type="ARBA" id="ARBA00010679"/>
    </source>
</evidence>
<dbReference type="GO" id="GO:0003684">
    <property type="term" value="F:damaged DNA binding"/>
    <property type="evidence" value="ECO:0007669"/>
    <property type="project" value="InterPro"/>
</dbReference>
<organism evidence="19 20">
    <name type="scientific">Rhizopus azygosporus</name>
    <name type="common">Rhizopus microsporus var. azygosporus</name>
    <dbReference type="NCBI Taxonomy" id="86630"/>
    <lineage>
        <taxon>Eukaryota</taxon>
        <taxon>Fungi</taxon>
        <taxon>Fungi incertae sedis</taxon>
        <taxon>Mucoromycota</taxon>
        <taxon>Mucoromycotina</taxon>
        <taxon>Mucoromycetes</taxon>
        <taxon>Mucorales</taxon>
        <taxon>Mucorineae</taxon>
        <taxon>Rhizopodaceae</taxon>
        <taxon>Rhizopus</taxon>
    </lineage>
</organism>
<dbReference type="FunFam" id="1.10.1670.10:FF:000005">
    <property type="entry name" value="N-glycosylase/DNA lyase OGG1"/>
    <property type="match status" value="1"/>
</dbReference>
<dbReference type="InterPro" id="IPR023170">
    <property type="entry name" value="HhH_base_excis_C"/>
</dbReference>
<evidence type="ECO:0000256" key="17">
    <source>
        <dbReference type="SAM" id="Coils"/>
    </source>
</evidence>
<evidence type="ECO:0000256" key="16">
    <source>
        <dbReference type="RuleBase" id="RU004560"/>
    </source>
</evidence>
<evidence type="ECO:0000256" key="6">
    <source>
        <dbReference type="ARBA" id="ARBA00022801"/>
    </source>
</evidence>
<keyword evidence="17" id="KW-0175">Coiled coil</keyword>
<evidence type="ECO:0000259" key="18">
    <source>
        <dbReference type="PROSITE" id="PS51719"/>
    </source>
</evidence>
<feature type="domain" description="Septin-type G" evidence="18">
    <location>
        <begin position="320"/>
        <end position="592"/>
    </location>
</feature>
<dbReference type="InterPro" id="IPR011257">
    <property type="entry name" value="DNA_glycosylase"/>
</dbReference>
<dbReference type="SUPFAM" id="SSF55945">
    <property type="entry name" value="TATA-box binding protein-like"/>
    <property type="match status" value="1"/>
</dbReference>
<dbReference type="GO" id="GO:0005634">
    <property type="term" value="C:nucleus"/>
    <property type="evidence" value="ECO:0007669"/>
    <property type="project" value="UniProtKB-SubCell"/>
</dbReference>
<dbReference type="Gene3D" id="3.40.50.300">
    <property type="entry name" value="P-loop containing nucleotide triphosphate hydrolases"/>
    <property type="match status" value="1"/>
</dbReference>
<dbReference type="EC" id="4.2.99.18" evidence="3"/>
<dbReference type="EMBL" id="PJQL01001149">
    <property type="protein sequence ID" value="RCH90266.1"/>
    <property type="molecule type" value="Genomic_DNA"/>
</dbReference>
<dbReference type="GO" id="GO:0005938">
    <property type="term" value="C:cell cortex"/>
    <property type="evidence" value="ECO:0007669"/>
    <property type="project" value="UniProtKB-ARBA"/>
</dbReference>
<dbReference type="STRING" id="86630.A0A367JK30"/>
<comment type="similarity">
    <text evidence="2">Belongs to the type-1 OGG1 family.</text>
</comment>
<name>A0A367JK30_RHIAZ</name>
<gene>
    <name evidence="19" type="ORF">CU097_006008</name>
</gene>
<dbReference type="InterPro" id="IPR030379">
    <property type="entry name" value="G_SEPTIN_dom"/>
</dbReference>
<dbReference type="SUPFAM" id="SSF52540">
    <property type="entry name" value="P-loop containing nucleoside triphosphate hydrolases"/>
    <property type="match status" value="1"/>
</dbReference>
<evidence type="ECO:0000313" key="19">
    <source>
        <dbReference type="EMBL" id="RCH90266.1"/>
    </source>
</evidence>
<dbReference type="OrthoDB" id="238681at2759"/>
<dbReference type="Gene3D" id="1.10.1670.10">
    <property type="entry name" value="Helix-hairpin-Helix base-excision DNA repair enzymes (C-terminal)"/>
    <property type="match status" value="1"/>
</dbReference>
<evidence type="ECO:0000256" key="11">
    <source>
        <dbReference type="ARBA" id="ARBA00023268"/>
    </source>
</evidence>
<dbReference type="SUPFAM" id="SSF48150">
    <property type="entry name" value="DNA-glycosylase"/>
    <property type="match status" value="1"/>
</dbReference>
<feature type="coiled-coil region" evidence="17">
    <location>
        <begin position="608"/>
        <end position="682"/>
    </location>
</feature>
<dbReference type="InterPro" id="IPR012904">
    <property type="entry name" value="OGG_N"/>
</dbReference>
<keyword evidence="5" id="KW-0227">DNA damage</keyword>
<dbReference type="FunFam" id="1.10.340.30:FF:000006">
    <property type="entry name" value="N-glycosylase/DNA lyase isoform X2"/>
    <property type="match status" value="1"/>
</dbReference>
<evidence type="ECO:0000256" key="14">
    <source>
        <dbReference type="ARBA" id="ARBA00044632"/>
    </source>
</evidence>
<evidence type="ECO:0000256" key="5">
    <source>
        <dbReference type="ARBA" id="ARBA00022763"/>
    </source>
</evidence>
<dbReference type="FunFam" id="3.40.50.300:FF:000196">
    <property type="entry name" value="Cell division control 3"/>
    <property type="match status" value="1"/>
</dbReference>
<keyword evidence="9" id="KW-0456">Lyase</keyword>
<evidence type="ECO:0000256" key="4">
    <source>
        <dbReference type="ARBA" id="ARBA00022741"/>
    </source>
</evidence>
<evidence type="ECO:0000256" key="13">
    <source>
        <dbReference type="ARBA" id="ARBA00025652"/>
    </source>
</evidence>
<dbReference type="GO" id="GO:0006285">
    <property type="term" value="P:base-excision repair, AP site formation"/>
    <property type="evidence" value="ECO:0007669"/>
    <property type="project" value="UniProtKB-ARBA"/>
</dbReference>
<evidence type="ECO:0000256" key="7">
    <source>
        <dbReference type="ARBA" id="ARBA00023134"/>
    </source>
</evidence>
<evidence type="ECO:0000313" key="20">
    <source>
        <dbReference type="Proteomes" id="UP000252139"/>
    </source>
</evidence>
<protein>
    <recommendedName>
        <fullName evidence="15">N-glycosylase/DNA lyase</fullName>
        <ecNumber evidence="3">4.2.99.18</ecNumber>
    </recommendedName>
</protein>
<evidence type="ECO:0000256" key="10">
    <source>
        <dbReference type="ARBA" id="ARBA00023242"/>
    </source>
</evidence>
<comment type="catalytic activity">
    <reaction evidence="14">
        <text>2'-deoxyribonucleotide-(2'-deoxyribose 5'-phosphate)-2'-deoxyribonucleotide-DNA = a 3'-end 2'-deoxyribonucleotide-(2,3-dehydro-2,3-deoxyribose 5'-phosphate)-DNA + a 5'-end 5'-phospho-2'-deoxyribonucleoside-DNA + H(+)</text>
        <dbReference type="Rhea" id="RHEA:66592"/>
        <dbReference type="Rhea" id="RHEA-COMP:13180"/>
        <dbReference type="Rhea" id="RHEA-COMP:16897"/>
        <dbReference type="Rhea" id="RHEA-COMP:17067"/>
        <dbReference type="ChEBI" id="CHEBI:15378"/>
        <dbReference type="ChEBI" id="CHEBI:136412"/>
        <dbReference type="ChEBI" id="CHEBI:157695"/>
        <dbReference type="ChEBI" id="CHEBI:167181"/>
        <dbReference type="EC" id="4.2.99.18"/>
    </reaction>
</comment>
<dbReference type="GO" id="GO:0032156">
    <property type="term" value="C:septin cytoskeleton"/>
    <property type="evidence" value="ECO:0007669"/>
    <property type="project" value="UniProtKB-ARBA"/>
</dbReference>
<keyword evidence="10" id="KW-0539">Nucleus</keyword>
<keyword evidence="7 16" id="KW-0342">GTP-binding</keyword>
<dbReference type="Pfam" id="PF07934">
    <property type="entry name" value="OGG_N"/>
    <property type="match status" value="1"/>
</dbReference>
<dbReference type="GO" id="GO:0005525">
    <property type="term" value="F:GTP binding"/>
    <property type="evidence" value="ECO:0007669"/>
    <property type="project" value="UniProtKB-KW"/>
</dbReference>
<dbReference type="GO" id="GO:0006289">
    <property type="term" value="P:nucleotide-excision repair"/>
    <property type="evidence" value="ECO:0007669"/>
    <property type="project" value="InterPro"/>
</dbReference>
<dbReference type="AlphaFoldDB" id="A0A367JK30"/>
<reference evidence="19 20" key="1">
    <citation type="journal article" date="2018" name="G3 (Bethesda)">
        <title>Phylogenetic and Phylogenomic Definition of Rhizopus Species.</title>
        <authorList>
            <person name="Gryganskyi A.P."/>
            <person name="Golan J."/>
            <person name="Dolatabadi S."/>
            <person name="Mondo S."/>
            <person name="Robb S."/>
            <person name="Idnurm A."/>
            <person name="Muszewska A."/>
            <person name="Steczkiewicz K."/>
            <person name="Masonjones S."/>
            <person name="Liao H.L."/>
            <person name="Gajdeczka M.T."/>
            <person name="Anike F."/>
            <person name="Vuek A."/>
            <person name="Anishchenko I.M."/>
            <person name="Voigt K."/>
            <person name="de Hoog G.S."/>
            <person name="Smith M.E."/>
            <person name="Heitman J."/>
            <person name="Vilgalys R."/>
            <person name="Stajich J.E."/>
        </authorList>
    </citation>
    <scope>NUCLEOTIDE SEQUENCE [LARGE SCALE GENOMIC DNA]</scope>
    <source>
        <strain evidence="19 20">CBS 357.93</strain>
    </source>
</reference>
<comment type="subcellular location">
    <subcellularLocation>
        <location evidence="1">Nucleus</location>
    </subcellularLocation>
</comment>
<dbReference type="PROSITE" id="PS51719">
    <property type="entry name" value="G_SEPTIN"/>
    <property type="match status" value="1"/>
</dbReference>
<evidence type="ECO:0000256" key="15">
    <source>
        <dbReference type="ARBA" id="ARBA00073127"/>
    </source>
</evidence>
<proteinExistence type="inferred from homology"/>
<accession>A0A367JK30</accession>
<dbReference type="InterPro" id="IPR003265">
    <property type="entry name" value="HhH-GPD_domain"/>
</dbReference>
<dbReference type="Gene3D" id="3.30.310.40">
    <property type="match status" value="1"/>
</dbReference>
<keyword evidence="8" id="KW-0234">DNA repair</keyword>
<dbReference type="Proteomes" id="UP000252139">
    <property type="component" value="Unassembled WGS sequence"/>
</dbReference>
<dbReference type="Pfam" id="PF00735">
    <property type="entry name" value="Septin"/>
    <property type="match status" value="1"/>
</dbReference>